<sequence length="278" mass="32322">MTTVVNEIPVPEEKVQPAETVKIGTKKKIGIIGCSDHKILAPWDDPTWEMWGVNNLFISLSPEQMKMVGKWFEIHLLERLPTGKIIRRKDRMFRGMKVEDYMNALSQLPVPVVMQKVWEEVPNSVEYPLKEVMEFFRTDYFTNTISWEIALAAYEISKGNYDKVIGIWGVDMATTTDLIGGNPEYAKQRPSCEFFLGMCLGMGISLEIPPESDLLKTRFLYGFQEPMRDKWQKKMMNTKKAINERMIKSMQMRDTNAKQVEQYQGALQAMLEMERIWE</sequence>
<accession>A0A6M3JQE0</accession>
<name>A0A6M3JQE0_9ZZZZ</name>
<evidence type="ECO:0000313" key="1">
    <source>
        <dbReference type="EMBL" id="QJA72314.1"/>
    </source>
</evidence>
<reference evidence="1" key="1">
    <citation type="submission" date="2020-03" db="EMBL/GenBank/DDBJ databases">
        <title>The deep terrestrial virosphere.</title>
        <authorList>
            <person name="Holmfeldt K."/>
            <person name="Nilsson E."/>
            <person name="Simone D."/>
            <person name="Lopez-Fernandez M."/>
            <person name="Wu X."/>
            <person name="de Brujin I."/>
            <person name="Lundin D."/>
            <person name="Andersson A."/>
            <person name="Bertilsson S."/>
            <person name="Dopson M."/>
        </authorList>
    </citation>
    <scope>NUCLEOTIDE SEQUENCE</scope>
    <source>
        <strain evidence="1">MM415A02806</strain>
    </source>
</reference>
<dbReference type="EMBL" id="MT141941">
    <property type="protein sequence ID" value="QJA72314.1"/>
    <property type="molecule type" value="Genomic_DNA"/>
</dbReference>
<gene>
    <name evidence="1" type="ORF">MM415A02806_0007</name>
</gene>
<organism evidence="1">
    <name type="scientific">viral metagenome</name>
    <dbReference type="NCBI Taxonomy" id="1070528"/>
    <lineage>
        <taxon>unclassified sequences</taxon>
        <taxon>metagenomes</taxon>
        <taxon>organismal metagenomes</taxon>
    </lineage>
</organism>
<proteinExistence type="predicted"/>
<dbReference type="AlphaFoldDB" id="A0A6M3JQE0"/>
<protein>
    <submittedName>
        <fullName evidence="1">Uncharacterized protein</fullName>
    </submittedName>
</protein>